<feature type="transmembrane region" description="Helical" evidence="10">
    <location>
        <begin position="329"/>
        <end position="349"/>
    </location>
</feature>
<evidence type="ECO:0000256" key="5">
    <source>
        <dbReference type="ARBA" id="ARBA00022737"/>
    </source>
</evidence>
<feature type="domain" description="ABC transmembrane type-1" evidence="12">
    <location>
        <begin position="64"/>
        <end position="364"/>
    </location>
</feature>
<evidence type="ECO:0000256" key="4">
    <source>
        <dbReference type="ARBA" id="ARBA00022692"/>
    </source>
</evidence>
<evidence type="ECO:0000256" key="3">
    <source>
        <dbReference type="ARBA" id="ARBA00022448"/>
    </source>
</evidence>
<dbReference type="SUPFAM" id="SSF90123">
    <property type="entry name" value="ABC transporter transmembrane region"/>
    <property type="match status" value="2"/>
</dbReference>
<dbReference type="CDD" id="cd18578">
    <property type="entry name" value="ABC_6TM_Pgp_ABCB1_D2_like"/>
    <property type="match status" value="1"/>
</dbReference>
<feature type="transmembrane region" description="Helical" evidence="10">
    <location>
        <begin position="298"/>
        <end position="317"/>
    </location>
</feature>
<dbReference type="PROSITE" id="PS50893">
    <property type="entry name" value="ABC_TRANSPORTER_2"/>
    <property type="match status" value="2"/>
</dbReference>
<feature type="domain" description="ABC transmembrane type-1" evidence="12">
    <location>
        <begin position="755"/>
        <end position="1041"/>
    </location>
</feature>
<evidence type="ECO:0000256" key="8">
    <source>
        <dbReference type="ARBA" id="ARBA00022989"/>
    </source>
</evidence>
<dbReference type="SMART" id="SM00382">
    <property type="entry name" value="AAA"/>
    <property type="match status" value="2"/>
</dbReference>
<dbReference type="InterPro" id="IPR011527">
    <property type="entry name" value="ABC1_TM_dom"/>
</dbReference>
<protein>
    <submittedName>
        <fullName evidence="13">Uncharacterized protein</fullName>
    </submittedName>
</protein>
<dbReference type="PANTHER" id="PTHR43394">
    <property type="entry name" value="ATP-DEPENDENT PERMEASE MDL1, MITOCHONDRIAL"/>
    <property type="match status" value="1"/>
</dbReference>
<comment type="subcellular location">
    <subcellularLocation>
        <location evidence="1">Membrane</location>
        <topology evidence="1">Multi-pass membrane protein</topology>
    </subcellularLocation>
</comment>
<comment type="similarity">
    <text evidence="2">Belongs to the ABC transporter superfamily. ABCB family. Multidrug resistance exporter (TC 3.A.1.201) subfamily.</text>
</comment>
<gene>
    <name evidence="13" type="ORF">LTR24_005072</name>
</gene>
<dbReference type="Pfam" id="PF00005">
    <property type="entry name" value="ABC_tran"/>
    <property type="match status" value="2"/>
</dbReference>
<keyword evidence="3" id="KW-0813">Transport</keyword>
<keyword evidence="8 10" id="KW-1133">Transmembrane helix</keyword>
<keyword evidence="14" id="KW-1185">Reference proteome</keyword>
<accession>A0ABR0KA50</accession>
<dbReference type="CDD" id="cd18577">
    <property type="entry name" value="ABC_6TM_Pgp_ABCB1_D1_like"/>
    <property type="match status" value="1"/>
</dbReference>
<dbReference type="SUPFAM" id="SSF52540">
    <property type="entry name" value="P-loop containing nucleoside triphosphate hydrolases"/>
    <property type="match status" value="3"/>
</dbReference>
<evidence type="ECO:0000256" key="2">
    <source>
        <dbReference type="ARBA" id="ARBA00007577"/>
    </source>
</evidence>
<dbReference type="PROSITE" id="PS50929">
    <property type="entry name" value="ABC_TM1F"/>
    <property type="match status" value="2"/>
</dbReference>
<dbReference type="Gene3D" id="1.20.1560.10">
    <property type="entry name" value="ABC transporter type 1, transmembrane domain"/>
    <property type="match status" value="1"/>
</dbReference>
<evidence type="ECO:0000256" key="7">
    <source>
        <dbReference type="ARBA" id="ARBA00022840"/>
    </source>
</evidence>
<keyword evidence="4 10" id="KW-0812">Transmembrane</keyword>
<evidence type="ECO:0000259" key="12">
    <source>
        <dbReference type="PROSITE" id="PS50929"/>
    </source>
</evidence>
<dbReference type="PANTHER" id="PTHR43394:SF11">
    <property type="entry name" value="ATP-BINDING CASSETTE TRANSPORTER"/>
    <property type="match status" value="1"/>
</dbReference>
<dbReference type="Pfam" id="PF00664">
    <property type="entry name" value="ABC_membrane"/>
    <property type="match status" value="2"/>
</dbReference>
<dbReference type="InterPro" id="IPR036640">
    <property type="entry name" value="ABC1_TM_sf"/>
</dbReference>
<proteinExistence type="inferred from homology"/>
<dbReference type="InterPro" id="IPR039421">
    <property type="entry name" value="Type_1_exporter"/>
</dbReference>
<sequence length="1331" mass="145631">MDRPAKSTNTPEKLAVMTEAGDKVVEVDNTTTKDSKSQDVKSPPISNYWRILSFGTRLEHAVLALAIACAAASGVALPLMNIVFGTLVGDFNEYFVPGSGVTERQFKRSVAQNTLYIVYLFIGKFVLTYVATFASRTSSLRISAALRLGYLEALFAQPVRKLDEVSAGTVSNTITSSANTIQLSISDRLSALFQSLALVIAAYAIAFRYSWALTLATSAGILFVIIVYSITTPFVLRAFQRTEKADEKHATVAAEVVSSIRTVFALGAESKLTAKHTHWVNESHKYAMKTAPQMGMQLAPIYFATYACYSLAFWFGLKLYREGHIGNVSVVIIVFFSVLIVTSVMGQIFTPVFNISKAISASTNFFDMIDADRVASDGKREPDVSAYGDIKLEDVTFAYPTRPGVQVLKSFSAVFQAGKTTALVGPSGSGKSTIVALLERWYELSDNAGVHVGEGPTTMVEKAEASADDERMKEPATIVSTGHIVTDRHNINAFDLKWWRAQIGLVQQEPFLFNDTIEQNVAYGLIGTQWENAEPAKKLELVQHACREAFADEFICKLPKGYSAVVGEGGVKLSGGQRQRIAIARSIVRQPAILILDEATSAIDVKGEKIVQEALDRASQNRTTIMIAHRLSTIRKADHIIVLRHGKKVEEGTHEELLSVADGVYSGLVYAQTIQEDRTPAHSTEAEGSMLEAERSISHNSKPRGRIASFASSVAADGAKAEQGTQASLYKKKGVVKTVGVLLYEQRARWPYYGLVLLTAMACAAAFALQSWFFAQLVQTFQYTGARLIDAANFWSLMFFILALAVAASYATLGTSALIVSAHTGTFCRLDYFRSTLKMPIPYFDREENSSGTVMSRLSGDPKQLQDLLGINSAFPMISVFNVVGCVIISFYFGWKLTLVTFFAALPVILGASFMRSRYEVTYAKWNAKVFESSSQFATEAVSAFRTVSSLTMEHVVIDRYRTLLQDQIRASTRTATHATLVYALTDSVELLAMALTFWYGGSLLASGEYQPIQFFVIYSAIIQGAQAAGQYLSFSANVAQATAAANRILELRGKSASQHEAGTPTTNPRTALGARVEFKDVNYNYPSNPAPLFTHLNITIQAGQFVAFVGPSGCGKTTTISLLERFYEPTSGTITVDEQDITSIDAPSYRRDLALVSQEPRLFSGTIRENLLIGIADESTVSEEQITQACRDAEIHEFIASLPEGYGTELGQHTQSALSGGQKQRLCLARALLRRPKLLLLDEATSSLDSQSEKLVQGAIERLAGQRSMTVIAVAHRLATIQKADVIFVFGERDAESKKGTRVVERGSHRELLAKRGVYWSMCQAQALDR</sequence>
<evidence type="ECO:0000313" key="13">
    <source>
        <dbReference type="EMBL" id="KAK5092610.1"/>
    </source>
</evidence>
<feature type="transmembrane region" description="Helical" evidence="10">
    <location>
        <begin position="116"/>
        <end position="134"/>
    </location>
</feature>
<dbReference type="InterPro" id="IPR003593">
    <property type="entry name" value="AAA+_ATPase"/>
</dbReference>
<evidence type="ECO:0000256" key="1">
    <source>
        <dbReference type="ARBA" id="ARBA00004141"/>
    </source>
</evidence>
<organism evidence="13 14">
    <name type="scientific">Lithohypha guttulata</name>
    <dbReference type="NCBI Taxonomy" id="1690604"/>
    <lineage>
        <taxon>Eukaryota</taxon>
        <taxon>Fungi</taxon>
        <taxon>Dikarya</taxon>
        <taxon>Ascomycota</taxon>
        <taxon>Pezizomycotina</taxon>
        <taxon>Eurotiomycetes</taxon>
        <taxon>Chaetothyriomycetidae</taxon>
        <taxon>Chaetothyriales</taxon>
        <taxon>Trichomeriaceae</taxon>
        <taxon>Lithohypha</taxon>
    </lineage>
</organism>
<evidence type="ECO:0000259" key="11">
    <source>
        <dbReference type="PROSITE" id="PS50893"/>
    </source>
</evidence>
<feature type="domain" description="ABC transporter" evidence="11">
    <location>
        <begin position="390"/>
        <end position="670"/>
    </location>
</feature>
<feature type="transmembrane region" description="Helical" evidence="10">
    <location>
        <begin position="752"/>
        <end position="774"/>
    </location>
</feature>
<dbReference type="InterPro" id="IPR017871">
    <property type="entry name" value="ABC_transporter-like_CS"/>
</dbReference>
<evidence type="ECO:0000256" key="10">
    <source>
        <dbReference type="SAM" id="Phobius"/>
    </source>
</evidence>
<feature type="transmembrane region" description="Helical" evidence="10">
    <location>
        <begin position="873"/>
        <end position="893"/>
    </location>
</feature>
<evidence type="ECO:0000256" key="6">
    <source>
        <dbReference type="ARBA" id="ARBA00022741"/>
    </source>
</evidence>
<dbReference type="InterPro" id="IPR027417">
    <property type="entry name" value="P-loop_NTPase"/>
</dbReference>
<dbReference type="Gene3D" id="3.40.50.300">
    <property type="entry name" value="P-loop containing nucleotide triphosphate hydrolases"/>
    <property type="match status" value="2"/>
</dbReference>
<dbReference type="EMBL" id="JAVRRG010000055">
    <property type="protein sequence ID" value="KAK5092610.1"/>
    <property type="molecule type" value="Genomic_DNA"/>
</dbReference>
<reference evidence="13 14" key="1">
    <citation type="submission" date="2023-08" db="EMBL/GenBank/DDBJ databases">
        <title>Black Yeasts Isolated from many extreme environments.</title>
        <authorList>
            <person name="Coleine C."/>
            <person name="Stajich J.E."/>
            <person name="Selbmann L."/>
        </authorList>
    </citation>
    <scope>NUCLEOTIDE SEQUENCE [LARGE SCALE GENOMIC DNA]</scope>
    <source>
        <strain evidence="13 14">CCFEE 5885</strain>
    </source>
</reference>
<feature type="transmembrane region" description="Helical" evidence="10">
    <location>
        <begin position="215"/>
        <end position="236"/>
    </location>
</feature>
<evidence type="ECO:0000313" key="14">
    <source>
        <dbReference type="Proteomes" id="UP001345013"/>
    </source>
</evidence>
<dbReference type="PROSITE" id="PS00211">
    <property type="entry name" value="ABC_TRANSPORTER_1"/>
    <property type="match status" value="2"/>
</dbReference>
<keyword evidence="9 10" id="KW-0472">Membrane</keyword>
<feature type="transmembrane region" description="Helical" evidence="10">
    <location>
        <begin position="794"/>
        <end position="820"/>
    </location>
</feature>
<dbReference type="InterPro" id="IPR003439">
    <property type="entry name" value="ABC_transporter-like_ATP-bd"/>
</dbReference>
<name>A0ABR0KA50_9EURO</name>
<comment type="caution">
    <text evidence="13">The sequence shown here is derived from an EMBL/GenBank/DDBJ whole genome shotgun (WGS) entry which is preliminary data.</text>
</comment>
<keyword evidence="6" id="KW-0547">Nucleotide-binding</keyword>
<feature type="domain" description="ABC transporter" evidence="11">
    <location>
        <begin position="1077"/>
        <end position="1326"/>
    </location>
</feature>
<feature type="transmembrane region" description="Helical" evidence="10">
    <location>
        <begin position="189"/>
        <end position="209"/>
    </location>
</feature>
<keyword evidence="5" id="KW-0677">Repeat</keyword>
<dbReference type="Proteomes" id="UP001345013">
    <property type="component" value="Unassembled WGS sequence"/>
</dbReference>
<feature type="transmembrane region" description="Helical" evidence="10">
    <location>
        <begin position="899"/>
        <end position="915"/>
    </location>
</feature>
<feature type="transmembrane region" description="Helical" evidence="10">
    <location>
        <begin position="61"/>
        <end position="84"/>
    </location>
</feature>
<evidence type="ECO:0000256" key="9">
    <source>
        <dbReference type="ARBA" id="ARBA00023136"/>
    </source>
</evidence>
<keyword evidence="7" id="KW-0067">ATP-binding</keyword>